<evidence type="ECO:0000259" key="4">
    <source>
        <dbReference type="Pfam" id="PF13579"/>
    </source>
</evidence>
<gene>
    <name evidence="5" type="primary">mshA_3</name>
    <name evidence="5" type="ORF">Lsed01_02508</name>
</gene>
<keyword evidence="1" id="KW-0328">Glycosyltransferase</keyword>
<keyword evidence="6" id="KW-1185">Reference proteome</keyword>
<comment type="caution">
    <text evidence="5">The sequence shown here is derived from an EMBL/GenBank/DDBJ whole genome shotgun (WGS) entry which is preliminary data.</text>
</comment>
<keyword evidence="2" id="KW-0808">Transferase</keyword>
<dbReference type="SUPFAM" id="SSF53756">
    <property type="entry name" value="UDP-Glycosyltransferase/glycogen phosphorylase"/>
    <property type="match status" value="1"/>
</dbReference>
<evidence type="ECO:0000256" key="2">
    <source>
        <dbReference type="ARBA" id="ARBA00022679"/>
    </source>
</evidence>
<accession>A0ABP9WJN4</accession>
<dbReference type="PANTHER" id="PTHR12526">
    <property type="entry name" value="GLYCOSYLTRANSFERASE"/>
    <property type="match status" value="1"/>
</dbReference>
<sequence length="383" mass="40680">MAAESASLRVLQLINTLARADGGPARHALEVNSALNARPGISALVVSMTGASRDSLVAEQEWPAAHASERRPNAFDLWRLIGRTDVVVIEGFYLAWVPFAALACFARRVPYAIVPHGVFTRYQHSQSRAKKSLFDAIAGRWVRSRASRFLVASAIERDDMEGLFPRLHLSVVGIGSGSVAEPALGGRHEPMRLISMSRIAAKKRIDIAIDAVAMMKEMGIDAMLTIAGSGDPGLVQGLQERVQGLGLSDRIVFTGELGGRAKSELFAASDALVAPSEDENFGIAIAEALSAGVPVVATQFVGAALAAGGRAVRVVDTVSAPTLSKALIELRNDPNYGALRKTAVLTAQREFSWETVAARWHVALGALAHSGQRPQDNGPTHGS</sequence>
<evidence type="ECO:0000313" key="6">
    <source>
        <dbReference type="Proteomes" id="UP001426770"/>
    </source>
</evidence>
<dbReference type="InterPro" id="IPR001296">
    <property type="entry name" value="Glyco_trans_1"/>
</dbReference>
<dbReference type="InterPro" id="IPR028098">
    <property type="entry name" value="Glyco_trans_4-like_N"/>
</dbReference>
<dbReference type="RefSeq" id="WP_345380406.1">
    <property type="nucleotide sequence ID" value="NZ_BAABRR010000020.1"/>
</dbReference>
<dbReference type="Pfam" id="PF13579">
    <property type="entry name" value="Glyco_trans_4_4"/>
    <property type="match status" value="1"/>
</dbReference>
<dbReference type="Proteomes" id="UP001426770">
    <property type="component" value="Unassembled WGS sequence"/>
</dbReference>
<dbReference type="Gene3D" id="3.40.50.2000">
    <property type="entry name" value="Glycogen Phosphorylase B"/>
    <property type="match status" value="2"/>
</dbReference>
<evidence type="ECO:0000313" key="5">
    <source>
        <dbReference type="EMBL" id="GAA5520047.1"/>
    </source>
</evidence>
<feature type="domain" description="Glycosyl transferase family 1" evidence="3">
    <location>
        <begin position="188"/>
        <end position="335"/>
    </location>
</feature>
<feature type="domain" description="Glycosyltransferase subfamily 4-like N-terminal" evidence="4">
    <location>
        <begin position="22"/>
        <end position="172"/>
    </location>
</feature>
<name>A0ABP9WJN4_9MICO</name>
<protein>
    <submittedName>
        <fullName evidence="5">D-inositol-3-phosphate glycosyltransferase</fullName>
    </submittedName>
</protein>
<proteinExistence type="predicted"/>
<evidence type="ECO:0000256" key="1">
    <source>
        <dbReference type="ARBA" id="ARBA00022676"/>
    </source>
</evidence>
<dbReference type="EMBL" id="BAABRR010000020">
    <property type="protein sequence ID" value="GAA5520047.1"/>
    <property type="molecule type" value="Genomic_DNA"/>
</dbReference>
<reference evidence="5 6" key="1">
    <citation type="submission" date="2024-02" db="EMBL/GenBank/DDBJ databases">
        <title>Lysinimicrobium sediminis NBRC 112286.</title>
        <authorList>
            <person name="Ichikawa N."/>
            <person name="Katano-Makiyama Y."/>
            <person name="Hidaka K."/>
        </authorList>
    </citation>
    <scope>NUCLEOTIDE SEQUENCE [LARGE SCALE GENOMIC DNA]</scope>
    <source>
        <strain evidence="5 6">NBRC 112286</strain>
    </source>
</reference>
<dbReference type="Pfam" id="PF00534">
    <property type="entry name" value="Glycos_transf_1"/>
    <property type="match status" value="1"/>
</dbReference>
<evidence type="ECO:0000259" key="3">
    <source>
        <dbReference type="Pfam" id="PF00534"/>
    </source>
</evidence>
<organism evidence="5 6">
    <name type="scientific">Demequina sediminis</name>
    <dbReference type="NCBI Taxonomy" id="1930058"/>
    <lineage>
        <taxon>Bacteria</taxon>
        <taxon>Bacillati</taxon>
        <taxon>Actinomycetota</taxon>
        <taxon>Actinomycetes</taxon>
        <taxon>Micrococcales</taxon>
        <taxon>Demequinaceae</taxon>
        <taxon>Demequina</taxon>
    </lineage>
</organism>